<evidence type="ECO:0000313" key="2">
    <source>
        <dbReference type="Proteomes" id="UP000233837"/>
    </source>
</evidence>
<reference evidence="1 2" key="1">
    <citation type="journal article" date="2016" name="Sci. Rep.">
        <title>The Dendrobium catenatum Lindl. genome sequence provides insights into polysaccharide synthase, floral development and adaptive evolution.</title>
        <authorList>
            <person name="Zhang G.Q."/>
            <person name="Xu Q."/>
            <person name="Bian C."/>
            <person name="Tsai W.C."/>
            <person name="Yeh C.M."/>
            <person name="Liu K.W."/>
            <person name="Yoshida K."/>
            <person name="Zhang L.S."/>
            <person name="Chang S.B."/>
            <person name="Chen F."/>
            <person name="Shi Y."/>
            <person name="Su Y.Y."/>
            <person name="Zhang Y.Q."/>
            <person name="Chen L.J."/>
            <person name="Yin Y."/>
            <person name="Lin M."/>
            <person name="Huang H."/>
            <person name="Deng H."/>
            <person name="Wang Z.W."/>
            <person name="Zhu S.L."/>
            <person name="Zhao X."/>
            <person name="Deng C."/>
            <person name="Niu S.C."/>
            <person name="Huang J."/>
            <person name="Wang M."/>
            <person name="Liu G.H."/>
            <person name="Yang H.J."/>
            <person name="Xiao X.J."/>
            <person name="Hsiao Y.Y."/>
            <person name="Wu W.L."/>
            <person name="Chen Y.Y."/>
            <person name="Mitsuda N."/>
            <person name="Ohme-Takagi M."/>
            <person name="Luo Y.B."/>
            <person name="Van de Peer Y."/>
            <person name="Liu Z.J."/>
        </authorList>
    </citation>
    <scope>NUCLEOTIDE SEQUENCE [LARGE SCALE GENOMIC DNA]</scope>
    <source>
        <tissue evidence="1">The whole plant</tissue>
    </source>
</reference>
<protein>
    <submittedName>
        <fullName evidence="1">Uncharacterized protein</fullName>
    </submittedName>
</protein>
<organism evidence="1 2">
    <name type="scientific">Dendrobium catenatum</name>
    <dbReference type="NCBI Taxonomy" id="906689"/>
    <lineage>
        <taxon>Eukaryota</taxon>
        <taxon>Viridiplantae</taxon>
        <taxon>Streptophyta</taxon>
        <taxon>Embryophyta</taxon>
        <taxon>Tracheophyta</taxon>
        <taxon>Spermatophyta</taxon>
        <taxon>Magnoliopsida</taxon>
        <taxon>Liliopsida</taxon>
        <taxon>Asparagales</taxon>
        <taxon>Orchidaceae</taxon>
        <taxon>Epidendroideae</taxon>
        <taxon>Malaxideae</taxon>
        <taxon>Dendrobiinae</taxon>
        <taxon>Dendrobium</taxon>
    </lineage>
</organism>
<dbReference type="AlphaFoldDB" id="A0A2I0WIW1"/>
<sequence>MEFHMVALASLHLSTIRFKVYLERSFVKKKISLVLKDPITPPHWEGVKESWFSACERSFSPVPHRVDRKIL</sequence>
<evidence type="ECO:0000313" key="1">
    <source>
        <dbReference type="EMBL" id="PKU75578.1"/>
    </source>
</evidence>
<reference evidence="1 2" key="2">
    <citation type="journal article" date="2017" name="Nature">
        <title>The Apostasia genome and the evolution of orchids.</title>
        <authorList>
            <person name="Zhang G.Q."/>
            <person name="Liu K.W."/>
            <person name="Li Z."/>
            <person name="Lohaus R."/>
            <person name="Hsiao Y.Y."/>
            <person name="Niu S.C."/>
            <person name="Wang J.Y."/>
            <person name="Lin Y.C."/>
            <person name="Xu Q."/>
            <person name="Chen L.J."/>
            <person name="Yoshida K."/>
            <person name="Fujiwara S."/>
            <person name="Wang Z.W."/>
            <person name="Zhang Y.Q."/>
            <person name="Mitsuda N."/>
            <person name="Wang M."/>
            <person name="Liu G.H."/>
            <person name="Pecoraro L."/>
            <person name="Huang H.X."/>
            <person name="Xiao X.J."/>
            <person name="Lin M."/>
            <person name="Wu X.Y."/>
            <person name="Wu W.L."/>
            <person name="Chen Y.Y."/>
            <person name="Chang S.B."/>
            <person name="Sakamoto S."/>
            <person name="Ohme-Takagi M."/>
            <person name="Yagi M."/>
            <person name="Zeng S.J."/>
            <person name="Shen C.Y."/>
            <person name="Yeh C.M."/>
            <person name="Luo Y.B."/>
            <person name="Tsai W.C."/>
            <person name="Van de Peer Y."/>
            <person name="Liu Z.J."/>
        </authorList>
    </citation>
    <scope>NUCLEOTIDE SEQUENCE [LARGE SCALE GENOMIC DNA]</scope>
    <source>
        <tissue evidence="1">The whole plant</tissue>
    </source>
</reference>
<proteinExistence type="predicted"/>
<gene>
    <name evidence="1" type="ORF">MA16_Dca023890</name>
</gene>
<keyword evidence="2" id="KW-1185">Reference proteome</keyword>
<dbReference type="Proteomes" id="UP000233837">
    <property type="component" value="Unassembled WGS sequence"/>
</dbReference>
<accession>A0A2I0WIW1</accession>
<name>A0A2I0WIW1_9ASPA</name>
<dbReference type="EMBL" id="KZ502589">
    <property type="protein sequence ID" value="PKU75578.1"/>
    <property type="molecule type" value="Genomic_DNA"/>
</dbReference>